<name>A0A816PR98_9BILA</name>
<dbReference type="AlphaFoldDB" id="A0A816PR98"/>
<evidence type="ECO:0000313" key="23">
    <source>
        <dbReference type="Proteomes" id="UP000663856"/>
    </source>
</evidence>
<evidence type="ECO:0000256" key="4">
    <source>
        <dbReference type="ARBA" id="ARBA00005336"/>
    </source>
</evidence>
<comment type="pathway">
    <text evidence="3">Glycan metabolism; cellulose degradation.</text>
</comment>
<evidence type="ECO:0000256" key="2">
    <source>
        <dbReference type="ARBA" id="ARBA00004613"/>
    </source>
</evidence>
<dbReference type="SUPFAM" id="SSF51445">
    <property type="entry name" value="(Trans)glycosidases"/>
    <property type="match status" value="1"/>
</dbReference>
<dbReference type="Proteomes" id="UP000663856">
    <property type="component" value="Unassembled WGS sequence"/>
</dbReference>
<dbReference type="Pfam" id="PF00933">
    <property type="entry name" value="Glyco_hydro_3"/>
    <property type="match status" value="1"/>
</dbReference>
<evidence type="ECO:0000256" key="1">
    <source>
        <dbReference type="ARBA" id="ARBA00000448"/>
    </source>
</evidence>
<dbReference type="InterPro" id="IPR001764">
    <property type="entry name" value="Glyco_hydro_3_N"/>
</dbReference>
<comment type="caution">
    <text evidence="20">The sequence shown here is derived from an EMBL/GenBank/DDBJ whole genome shotgun (WGS) entry which is preliminary data.</text>
</comment>
<keyword evidence="7 17" id="KW-0732">Signal</keyword>
<dbReference type="Proteomes" id="UP000663887">
    <property type="component" value="Unassembled WGS sequence"/>
</dbReference>
<keyword evidence="9" id="KW-0119">Carbohydrate metabolism</keyword>
<evidence type="ECO:0000256" key="9">
    <source>
        <dbReference type="ARBA" id="ARBA00023277"/>
    </source>
</evidence>
<evidence type="ECO:0000313" key="19">
    <source>
        <dbReference type="EMBL" id="CAF2050208.1"/>
    </source>
</evidence>
<dbReference type="EC" id="3.2.1.21" evidence="5"/>
<dbReference type="SMART" id="SM01217">
    <property type="entry name" value="Fn3_like"/>
    <property type="match status" value="1"/>
</dbReference>
<dbReference type="EMBL" id="CAJOBG010002573">
    <property type="protein sequence ID" value="CAF4015278.1"/>
    <property type="molecule type" value="Genomic_DNA"/>
</dbReference>
<evidence type="ECO:0000256" key="17">
    <source>
        <dbReference type="SAM" id="SignalP"/>
    </source>
</evidence>
<comment type="catalytic activity">
    <reaction evidence="1">
        <text>Hydrolysis of terminal, non-reducing beta-D-glucosyl residues with release of beta-D-glucose.</text>
        <dbReference type="EC" id="3.2.1.21"/>
    </reaction>
</comment>
<proteinExistence type="inferred from homology"/>
<dbReference type="Pfam" id="PF14310">
    <property type="entry name" value="Fn3-like"/>
    <property type="match status" value="1"/>
</dbReference>
<evidence type="ECO:0000256" key="8">
    <source>
        <dbReference type="ARBA" id="ARBA00022801"/>
    </source>
</evidence>
<dbReference type="Proteomes" id="UP000663842">
    <property type="component" value="Unassembled WGS sequence"/>
</dbReference>
<dbReference type="InterPro" id="IPR050288">
    <property type="entry name" value="Cellulose_deg_GH3"/>
</dbReference>
<evidence type="ECO:0000256" key="3">
    <source>
        <dbReference type="ARBA" id="ARBA00004987"/>
    </source>
</evidence>
<reference evidence="20" key="1">
    <citation type="submission" date="2021-02" db="EMBL/GenBank/DDBJ databases">
        <authorList>
            <person name="Nowell W R."/>
        </authorList>
    </citation>
    <scope>NUCLEOTIDE SEQUENCE</scope>
</reference>
<evidence type="ECO:0000256" key="13">
    <source>
        <dbReference type="ARBA" id="ARBA00039579"/>
    </source>
</evidence>
<accession>A0A816PR98</accession>
<evidence type="ECO:0000259" key="18">
    <source>
        <dbReference type="SMART" id="SM01217"/>
    </source>
</evidence>
<feature type="chain" id="PRO_5035610337" description="Probable beta-glucosidase G" evidence="17">
    <location>
        <begin position="23"/>
        <end position="749"/>
    </location>
</feature>
<dbReference type="GO" id="GO:0008422">
    <property type="term" value="F:beta-glucosidase activity"/>
    <property type="evidence" value="ECO:0007669"/>
    <property type="project" value="UniProtKB-EC"/>
</dbReference>
<evidence type="ECO:0000256" key="10">
    <source>
        <dbReference type="ARBA" id="ARBA00023295"/>
    </source>
</evidence>
<protein>
    <recommendedName>
        <fullName evidence="13">Probable beta-glucosidase G</fullName>
        <ecNumber evidence="5">3.2.1.21</ecNumber>
    </recommendedName>
    <alternativeName>
        <fullName evidence="14">Beta-D-glucoside glucohydrolase G</fullName>
    </alternativeName>
    <alternativeName>
        <fullName evidence="15">Cellobiase G</fullName>
    </alternativeName>
    <alternativeName>
        <fullName evidence="16">Gentiobiase G</fullName>
    </alternativeName>
</protein>
<dbReference type="InterPro" id="IPR017853">
    <property type="entry name" value="GH"/>
</dbReference>
<keyword evidence="6" id="KW-0964">Secreted</keyword>
<dbReference type="EMBL" id="CAJNRF010003477">
    <property type="protein sequence ID" value="CAF2050776.1"/>
    <property type="molecule type" value="Genomic_DNA"/>
</dbReference>
<dbReference type="Gene3D" id="2.60.40.10">
    <property type="entry name" value="Immunoglobulins"/>
    <property type="match status" value="1"/>
</dbReference>
<sequence length="749" mass="82668">MVGNHLFMWLLCTFSLIANANSNEYHKVQSRTWDEAITMAKSFVAQLTLEEKCNMTAGVKGACVGNVLPISRLNFTGLCFQDAPSGVGDSVQRSTAFPPGIQIAASWDRDLFFQRAVAIGKEFYGKGVHFALGPMINLDRNARHGRNWEGFGADPYLSGENAFYYVQGVQDQGVVATAKHYICNEQETHRSFGTPSNKIRPDTTSYAAYSANLDDKTIHEMYLWPFASSVLAGVGSVMCSYNQVNSTPACQNSKTLNELLKKELEFAGNVMSDWGATKTGVESVLGGLDIDMPGSDGLMGAVLVRAVETGTIPEARINDMITRVLAPYYLLGQDQGYPTLDLDRDAMGDNHKINHQLSMAGIILLKNTNNVLPFNVTTDNSFFVYGEAAGQSKHGFGEGGLLQLGGAIYQGGGSGYVEPTYAVDPLSSLLLKSRESHLQLQYITEQFDYNVINVSLNAHSFSNAKCLVFISSFSSEGFDRLDLHAADNGDQLVEMVASRCTNTIVIVNSVSQLNLEVWIDHPNVVGVVWSGLPGSEYGPAIVDVLFGDYNPGGKLVFTLAKRESDYGTDISPTHNSNYVESVFLDYRHFDKYNIIPRYYFGYGLSYTTFSFSQLDISKAGDDKHTASSQYRQRRTRSYTNVGISRLYESVYEVTFTITNIGKRQGSEVPQLYLGFPTEAEEPPKILRGFERVYLEGGESKQISLVLTQKDISYWNVVNQKWTVARGTYTVWISTSANNADVKLQGSFNV</sequence>
<dbReference type="GO" id="GO:0009251">
    <property type="term" value="P:glucan catabolic process"/>
    <property type="evidence" value="ECO:0007669"/>
    <property type="project" value="TreeGrafter"/>
</dbReference>
<dbReference type="PRINTS" id="PR00133">
    <property type="entry name" value="GLHYDRLASE3"/>
</dbReference>
<dbReference type="GO" id="GO:0005576">
    <property type="term" value="C:extracellular region"/>
    <property type="evidence" value="ECO:0007669"/>
    <property type="project" value="UniProtKB-SubCell"/>
</dbReference>
<dbReference type="PANTHER" id="PTHR42715:SF12">
    <property type="entry name" value="BETA-GLUCOSIDASE G-RELATED"/>
    <property type="match status" value="1"/>
</dbReference>
<evidence type="ECO:0000313" key="20">
    <source>
        <dbReference type="EMBL" id="CAF2050776.1"/>
    </source>
</evidence>
<organism evidence="20 23">
    <name type="scientific">Rotaria magnacalcarata</name>
    <dbReference type="NCBI Taxonomy" id="392030"/>
    <lineage>
        <taxon>Eukaryota</taxon>
        <taxon>Metazoa</taxon>
        <taxon>Spiralia</taxon>
        <taxon>Gnathifera</taxon>
        <taxon>Rotifera</taxon>
        <taxon>Eurotatoria</taxon>
        <taxon>Bdelloidea</taxon>
        <taxon>Philodinida</taxon>
        <taxon>Philodinidae</taxon>
        <taxon>Rotaria</taxon>
    </lineage>
</organism>
<evidence type="ECO:0000256" key="14">
    <source>
        <dbReference type="ARBA" id="ARBA00041276"/>
    </source>
</evidence>
<feature type="signal peptide" evidence="17">
    <location>
        <begin position="1"/>
        <end position="22"/>
    </location>
</feature>
<dbReference type="SUPFAM" id="SSF52279">
    <property type="entry name" value="Beta-D-glucan exohydrolase, C-terminal domain"/>
    <property type="match status" value="1"/>
</dbReference>
<evidence type="ECO:0000256" key="5">
    <source>
        <dbReference type="ARBA" id="ARBA00012744"/>
    </source>
</evidence>
<dbReference type="InterPro" id="IPR026891">
    <property type="entry name" value="Fn3-like"/>
</dbReference>
<evidence type="ECO:0000256" key="6">
    <source>
        <dbReference type="ARBA" id="ARBA00022525"/>
    </source>
</evidence>
<evidence type="ECO:0000256" key="15">
    <source>
        <dbReference type="ARBA" id="ARBA00041601"/>
    </source>
</evidence>
<dbReference type="EMBL" id="CAJNRG010002670">
    <property type="protein sequence ID" value="CAF2050208.1"/>
    <property type="molecule type" value="Genomic_DNA"/>
</dbReference>
<evidence type="ECO:0000256" key="12">
    <source>
        <dbReference type="ARBA" id="ARBA00024983"/>
    </source>
</evidence>
<dbReference type="Proteomes" id="UP000663866">
    <property type="component" value="Unassembled WGS sequence"/>
</dbReference>
<dbReference type="PANTHER" id="PTHR42715">
    <property type="entry name" value="BETA-GLUCOSIDASE"/>
    <property type="match status" value="1"/>
</dbReference>
<dbReference type="InterPro" id="IPR036962">
    <property type="entry name" value="Glyco_hydro_3_N_sf"/>
</dbReference>
<keyword evidence="8" id="KW-0378">Hydrolase</keyword>
<gene>
    <name evidence="21" type="ORF">OVN521_LOCUS15864</name>
    <name evidence="22" type="ORF">UXM345_LOCUS25146</name>
    <name evidence="20" type="ORF">WKI299_LOCUS10099</name>
    <name evidence="19" type="ORF">XDN619_LOCUS8383</name>
</gene>
<comment type="function">
    <text evidence="12">Beta-glucosidases are one of a number of cellulolytic enzymes involved in the degradation of cellulosic biomass. Catalyzes the last step releasing glucose from the inhibitory cellobiose.</text>
</comment>
<dbReference type="Gene3D" id="3.20.20.300">
    <property type="entry name" value="Glycoside hydrolase, family 3, N-terminal domain"/>
    <property type="match status" value="1"/>
</dbReference>
<dbReference type="InterPro" id="IPR036881">
    <property type="entry name" value="Glyco_hydro_3_C_sf"/>
</dbReference>
<comment type="similarity">
    <text evidence="4">Belongs to the glycosyl hydrolase 3 family.</text>
</comment>
<keyword evidence="11" id="KW-0624">Polysaccharide degradation</keyword>
<keyword evidence="24" id="KW-1185">Reference proteome</keyword>
<comment type="subcellular location">
    <subcellularLocation>
        <location evidence="2">Secreted</location>
    </subcellularLocation>
</comment>
<dbReference type="Gene3D" id="3.40.50.1700">
    <property type="entry name" value="Glycoside hydrolase family 3 C-terminal domain"/>
    <property type="match status" value="1"/>
</dbReference>
<dbReference type="InterPro" id="IPR002772">
    <property type="entry name" value="Glyco_hydro_3_C"/>
</dbReference>
<evidence type="ECO:0000256" key="16">
    <source>
        <dbReference type="ARBA" id="ARBA00041808"/>
    </source>
</evidence>
<dbReference type="FunFam" id="3.20.20.300:FF:000002">
    <property type="entry name" value="Probable beta-glucosidase"/>
    <property type="match status" value="1"/>
</dbReference>
<dbReference type="Pfam" id="PF01915">
    <property type="entry name" value="Glyco_hydro_3_C"/>
    <property type="match status" value="1"/>
</dbReference>
<dbReference type="EMBL" id="CAJOBF010004753">
    <property type="protein sequence ID" value="CAF4151491.1"/>
    <property type="molecule type" value="Genomic_DNA"/>
</dbReference>
<keyword evidence="10" id="KW-0326">Glycosidase</keyword>
<dbReference type="InterPro" id="IPR013783">
    <property type="entry name" value="Ig-like_fold"/>
</dbReference>
<feature type="domain" description="Fibronectin type III-like" evidence="18">
    <location>
        <begin position="667"/>
        <end position="736"/>
    </location>
</feature>
<evidence type="ECO:0000313" key="24">
    <source>
        <dbReference type="Proteomes" id="UP000663866"/>
    </source>
</evidence>
<evidence type="ECO:0000313" key="21">
    <source>
        <dbReference type="EMBL" id="CAF4015278.1"/>
    </source>
</evidence>
<evidence type="ECO:0000256" key="11">
    <source>
        <dbReference type="ARBA" id="ARBA00023326"/>
    </source>
</evidence>
<evidence type="ECO:0000256" key="7">
    <source>
        <dbReference type="ARBA" id="ARBA00022729"/>
    </source>
</evidence>
<evidence type="ECO:0000313" key="22">
    <source>
        <dbReference type="EMBL" id="CAF4151491.1"/>
    </source>
</evidence>